<protein>
    <submittedName>
        <fullName evidence="5">Glycosyltransferase family 4 protein</fullName>
    </submittedName>
</protein>
<dbReference type="Pfam" id="PF13579">
    <property type="entry name" value="Glyco_trans_4_4"/>
    <property type="match status" value="1"/>
</dbReference>
<dbReference type="AlphaFoldDB" id="A0AB35MKG9"/>
<keyword evidence="1" id="KW-0328">Glycosyltransferase</keyword>
<name>A0AB35MKG9_9MICO</name>
<gene>
    <name evidence="5" type="ORF">QQ002_11535</name>
</gene>
<dbReference type="Pfam" id="PF13692">
    <property type="entry name" value="Glyco_trans_1_4"/>
    <property type="match status" value="1"/>
</dbReference>
<dbReference type="CDD" id="cd03794">
    <property type="entry name" value="GT4_WbuB-like"/>
    <property type="match status" value="1"/>
</dbReference>
<dbReference type="PANTHER" id="PTHR12526">
    <property type="entry name" value="GLYCOSYLTRANSFERASE"/>
    <property type="match status" value="1"/>
</dbReference>
<evidence type="ECO:0000256" key="1">
    <source>
        <dbReference type="ARBA" id="ARBA00022676"/>
    </source>
</evidence>
<reference evidence="5 6" key="1">
    <citation type="submission" date="2023-06" db="EMBL/GenBank/DDBJ databases">
        <title>SYSU T0a273.</title>
        <authorList>
            <person name="Gao L."/>
            <person name="Fang B.-Z."/>
            <person name="Li W.-J."/>
        </authorList>
    </citation>
    <scope>NUCLEOTIDE SEQUENCE [LARGE SCALE GENOMIC DNA]</scope>
    <source>
        <strain evidence="5 6">SYSU T0a273</strain>
    </source>
</reference>
<dbReference type="GO" id="GO:0016757">
    <property type="term" value="F:glycosyltransferase activity"/>
    <property type="evidence" value="ECO:0007669"/>
    <property type="project" value="UniProtKB-KW"/>
</dbReference>
<organism evidence="5 6">
    <name type="scientific">Demequina lignilytica</name>
    <dbReference type="NCBI Taxonomy" id="3051663"/>
    <lineage>
        <taxon>Bacteria</taxon>
        <taxon>Bacillati</taxon>
        <taxon>Actinomycetota</taxon>
        <taxon>Actinomycetes</taxon>
        <taxon>Micrococcales</taxon>
        <taxon>Demequinaceae</taxon>
        <taxon>Demequina</taxon>
    </lineage>
</organism>
<proteinExistence type="predicted"/>
<sequence length="440" mass="47402">MSITAEDRSIAIVGINYPPERTGIAPYMGALAHGLAARGCGVRVVTAQPHYPEWRIHEGYHHWSQNEDDSGVEVHRRLHMVPKKPQGLPRLISELSFGARVSLDGGMGHPGAIVLVSPALFSSAVANLRARLRDRSTPVIIWVQDLYGRGMAETGGDGLVTKVVRRVEGHLLRRATRVVVIHERFKRAVVEDYGVDPENVVVVRNWTHLPAHAPIERLAARLERGWGDETVLLHAGNMGVKQGLDHVIAAARVAQDRGANLRFVLLGDGGERAKLEELAVGLDNVQFLDPLDDEAFRRALSAADALLVHEAPGISEMAVPSKLTSYFDAGRPVLAVTDLLGITAEEVRAAGAGIVVRSGDPDALIAGALRLGGDAALAERLGASGRAYRECVLSERAAVDAFAQVLGVKDRRKTRSEDSRPPAGVAERRAERREAAAQAA</sequence>
<evidence type="ECO:0000313" key="6">
    <source>
        <dbReference type="Proteomes" id="UP001172756"/>
    </source>
</evidence>
<evidence type="ECO:0000256" key="3">
    <source>
        <dbReference type="SAM" id="MobiDB-lite"/>
    </source>
</evidence>
<evidence type="ECO:0000256" key="2">
    <source>
        <dbReference type="ARBA" id="ARBA00022679"/>
    </source>
</evidence>
<accession>A0AB35MKG9</accession>
<evidence type="ECO:0000313" key="5">
    <source>
        <dbReference type="EMBL" id="MDN4484173.1"/>
    </source>
</evidence>
<comment type="caution">
    <text evidence="5">The sequence shown here is derived from an EMBL/GenBank/DDBJ whole genome shotgun (WGS) entry which is preliminary data.</text>
</comment>
<feature type="region of interest" description="Disordered" evidence="3">
    <location>
        <begin position="409"/>
        <end position="440"/>
    </location>
</feature>
<dbReference type="RefSeq" id="WP_301160818.1">
    <property type="nucleotide sequence ID" value="NZ_JAUHQB010000009.1"/>
</dbReference>
<feature type="domain" description="Glycosyltransferase subfamily 4-like N-terminal" evidence="4">
    <location>
        <begin position="22"/>
        <end position="206"/>
    </location>
</feature>
<dbReference type="Proteomes" id="UP001172756">
    <property type="component" value="Unassembled WGS sequence"/>
</dbReference>
<evidence type="ECO:0000259" key="4">
    <source>
        <dbReference type="Pfam" id="PF13579"/>
    </source>
</evidence>
<dbReference type="EMBL" id="JAUHQB010000009">
    <property type="protein sequence ID" value="MDN4484173.1"/>
    <property type="molecule type" value="Genomic_DNA"/>
</dbReference>
<keyword evidence="2" id="KW-0808">Transferase</keyword>
<dbReference type="SUPFAM" id="SSF53756">
    <property type="entry name" value="UDP-Glycosyltransferase/glycogen phosphorylase"/>
    <property type="match status" value="1"/>
</dbReference>
<dbReference type="InterPro" id="IPR028098">
    <property type="entry name" value="Glyco_trans_4-like_N"/>
</dbReference>
<feature type="compositionally biased region" description="Basic and acidic residues" evidence="3">
    <location>
        <begin position="415"/>
        <end position="440"/>
    </location>
</feature>
<dbReference type="Gene3D" id="3.40.50.2000">
    <property type="entry name" value="Glycogen Phosphorylase B"/>
    <property type="match status" value="2"/>
</dbReference>